<reference evidence="2" key="1">
    <citation type="submission" date="2018-02" db="EMBL/GenBank/DDBJ databases">
        <title>Rhizophora mucronata_Transcriptome.</title>
        <authorList>
            <person name="Meera S.P."/>
            <person name="Sreeshan A."/>
            <person name="Augustine A."/>
        </authorList>
    </citation>
    <scope>NUCLEOTIDE SEQUENCE</scope>
    <source>
        <tissue evidence="2">Leaf</tissue>
    </source>
</reference>
<evidence type="ECO:0000313" key="2">
    <source>
        <dbReference type="EMBL" id="MBX39861.1"/>
    </source>
</evidence>
<dbReference type="EMBL" id="GGEC01059377">
    <property type="protein sequence ID" value="MBX39861.1"/>
    <property type="molecule type" value="Transcribed_RNA"/>
</dbReference>
<proteinExistence type="predicted"/>
<name>A0A2P2NBM1_RHIMU</name>
<sequence>MLGEGSLQASHINIVPLRFLEFSPISDYKYQLFSCISFFLFVSCLICC</sequence>
<protein>
    <submittedName>
        <fullName evidence="2">Uncharacterized protein</fullName>
    </submittedName>
</protein>
<accession>A0A2P2NBM1</accession>
<keyword evidence="1" id="KW-0812">Transmembrane</keyword>
<evidence type="ECO:0000256" key="1">
    <source>
        <dbReference type="SAM" id="Phobius"/>
    </source>
</evidence>
<feature type="transmembrane region" description="Helical" evidence="1">
    <location>
        <begin position="28"/>
        <end position="47"/>
    </location>
</feature>
<organism evidence="2">
    <name type="scientific">Rhizophora mucronata</name>
    <name type="common">Asiatic mangrove</name>
    <dbReference type="NCBI Taxonomy" id="61149"/>
    <lineage>
        <taxon>Eukaryota</taxon>
        <taxon>Viridiplantae</taxon>
        <taxon>Streptophyta</taxon>
        <taxon>Embryophyta</taxon>
        <taxon>Tracheophyta</taxon>
        <taxon>Spermatophyta</taxon>
        <taxon>Magnoliopsida</taxon>
        <taxon>eudicotyledons</taxon>
        <taxon>Gunneridae</taxon>
        <taxon>Pentapetalae</taxon>
        <taxon>rosids</taxon>
        <taxon>fabids</taxon>
        <taxon>Malpighiales</taxon>
        <taxon>Rhizophoraceae</taxon>
        <taxon>Rhizophora</taxon>
    </lineage>
</organism>
<dbReference type="AlphaFoldDB" id="A0A2P2NBM1"/>
<keyword evidence="1" id="KW-1133">Transmembrane helix</keyword>
<keyword evidence="1" id="KW-0472">Membrane</keyword>